<evidence type="ECO:0000256" key="4">
    <source>
        <dbReference type="ARBA" id="ARBA00023239"/>
    </source>
</evidence>
<feature type="binding site" evidence="5">
    <location>
        <position position="278"/>
    </location>
    <ligand>
        <name>substrate</name>
    </ligand>
</feature>
<keyword evidence="3 5" id="KW-0663">Pyridoxal phosphate</keyword>
<dbReference type="InterPro" id="IPR000183">
    <property type="entry name" value="Orn/DAP/Arg_de-COase"/>
</dbReference>
<feature type="binding site" evidence="5">
    <location>
        <position position="239"/>
    </location>
    <ligand>
        <name>pyridoxal 5'-phosphate</name>
        <dbReference type="ChEBI" id="CHEBI:597326"/>
    </ligand>
</feature>
<comment type="pathway">
    <text evidence="5 8">Amino-acid biosynthesis; L-lysine biosynthesis via DAP pathway; L-lysine from DL-2,6-diaminopimelate: step 1/1.</text>
</comment>
<keyword evidence="12" id="KW-1185">Reference proteome</keyword>
<dbReference type="SUPFAM" id="SSF51419">
    <property type="entry name" value="PLP-binding barrel"/>
    <property type="match status" value="1"/>
</dbReference>
<dbReference type="EC" id="4.1.1.20" evidence="5 6"/>
<evidence type="ECO:0000313" key="11">
    <source>
        <dbReference type="EMBL" id="SIN74584.1"/>
    </source>
</evidence>
<keyword evidence="4 5" id="KW-0456">Lyase</keyword>
<dbReference type="UniPathway" id="UPA00034">
    <property type="reaction ID" value="UER00027"/>
</dbReference>
<proteinExistence type="inferred from homology"/>
<dbReference type="GO" id="GO:0009089">
    <property type="term" value="P:lysine biosynthetic process via diaminopimelate"/>
    <property type="evidence" value="ECO:0007669"/>
    <property type="project" value="UniProtKB-UniRule"/>
</dbReference>
<feature type="domain" description="Orn/DAP/Arg decarboxylase 2 N-terminal" evidence="10">
    <location>
        <begin position="35"/>
        <end position="281"/>
    </location>
</feature>
<dbReference type="FunFam" id="3.20.20.10:FF:000003">
    <property type="entry name" value="Diaminopimelate decarboxylase"/>
    <property type="match status" value="1"/>
</dbReference>
<sequence>MDHFLYRDGVLHAEDVAIPAIAAEVGTPFYVYSTATLTRHYKLFEEALEGVPHCICFAMKSLANQAVLTLLGKLGAGMDVVSGGEYARAIAAGIPGERIVFSGVGKTRAEMAMALESGIRQFNIESEPEMEALSEVACAMGTEAPVTLRVNPDVDARTHEKISTGKKGDKFGIPISRAKEVYAHAARLPGLRVVGIDVHIGSQLTDLAPFETAFLKVVELTHALRAEGHRIERLDLGGGLGIPYERSNSAPPLPIEYGAMIKRVTEGLDVEVEIEPGRLISGNAGLLVSSVIYEKDGDGTDFLILDAAMNDLLRPAMYGAHHDIVPVIEAEPGAEQRTYDIVGPVCESGDTFARKRTMPPVKPDELVGFRSAGAYGAVMSSEYNSRPLIPEVLVSGDNFAVIRERPTFDEMIARDKVPSWVQAMTAAPEPES</sequence>
<evidence type="ECO:0000256" key="8">
    <source>
        <dbReference type="RuleBase" id="RU003738"/>
    </source>
</evidence>
<dbReference type="Pfam" id="PF02784">
    <property type="entry name" value="Orn_Arg_deC_N"/>
    <property type="match status" value="1"/>
</dbReference>
<name>A0A1N6DV58_9RHOB</name>
<organism evidence="11 12">
    <name type="scientific">Vannielia litorea</name>
    <dbReference type="NCBI Taxonomy" id="1217970"/>
    <lineage>
        <taxon>Bacteria</taxon>
        <taxon>Pseudomonadati</taxon>
        <taxon>Pseudomonadota</taxon>
        <taxon>Alphaproteobacteria</taxon>
        <taxon>Rhodobacterales</taxon>
        <taxon>Paracoccaceae</taxon>
        <taxon>Vannielia</taxon>
    </lineage>
</organism>
<dbReference type="InterPro" id="IPR022644">
    <property type="entry name" value="De-COase2_N"/>
</dbReference>
<dbReference type="PROSITE" id="PS00879">
    <property type="entry name" value="ODR_DC_2_2"/>
    <property type="match status" value="1"/>
</dbReference>
<evidence type="ECO:0000256" key="5">
    <source>
        <dbReference type="HAMAP-Rule" id="MF_02120"/>
    </source>
</evidence>
<dbReference type="Proteomes" id="UP000184932">
    <property type="component" value="Unassembled WGS sequence"/>
</dbReference>
<dbReference type="AlphaFoldDB" id="A0A1N6DV58"/>
<dbReference type="NCBIfam" id="TIGR01048">
    <property type="entry name" value="lysA"/>
    <property type="match status" value="1"/>
</dbReference>
<feature type="binding site" evidence="5">
    <location>
        <position position="314"/>
    </location>
    <ligand>
        <name>substrate</name>
    </ligand>
</feature>
<evidence type="ECO:0000259" key="9">
    <source>
        <dbReference type="Pfam" id="PF00278"/>
    </source>
</evidence>
<comment type="catalytic activity">
    <reaction evidence="5 8">
        <text>meso-2,6-diaminopimelate + H(+) = L-lysine + CO2</text>
        <dbReference type="Rhea" id="RHEA:15101"/>
        <dbReference type="ChEBI" id="CHEBI:15378"/>
        <dbReference type="ChEBI" id="CHEBI:16526"/>
        <dbReference type="ChEBI" id="CHEBI:32551"/>
        <dbReference type="ChEBI" id="CHEBI:57791"/>
        <dbReference type="EC" id="4.1.1.20"/>
    </reaction>
</comment>
<dbReference type="PANTHER" id="PTHR43727">
    <property type="entry name" value="DIAMINOPIMELATE DECARBOXYLASE"/>
    <property type="match status" value="1"/>
</dbReference>
<feature type="modified residue" description="N6-(pyridoxal phosphate)lysine" evidence="5 7">
    <location>
        <position position="60"/>
    </location>
</feature>
<feature type="active site" description="Proton donor" evidence="7">
    <location>
        <position position="346"/>
    </location>
</feature>
<evidence type="ECO:0000256" key="1">
    <source>
        <dbReference type="ARBA" id="ARBA00001933"/>
    </source>
</evidence>
<dbReference type="InterPro" id="IPR022657">
    <property type="entry name" value="De-COase2_CS"/>
</dbReference>
<evidence type="ECO:0000313" key="12">
    <source>
        <dbReference type="Proteomes" id="UP000184932"/>
    </source>
</evidence>
<comment type="similarity">
    <text evidence="5">Belongs to the Orn/Lys/Arg decarboxylase class-II family. LysA subfamily.</text>
</comment>
<dbReference type="RefSeq" id="WP_074254270.1">
    <property type="nucleotide sequence ID" value="NZ_FSRL01000001.1"/>
</dbReference>
<comment type="cofactor">
    <cofactor evidence="1 5 7 8">
        <name>pyridoxal 5'-phosphate</name>
        <dbReference type="ChEBI" id="CHEBI:597326"/>
    </cofactor>
</comment>
<accession>A0A1N6DV58</accession>
<protein>
    <recommendedName>
        <fullName evidence="5 6">Diaminopimelate decarboxylase</fullName>
        <shortName evidence="5">DAP decarboxylase</shortName>
        <shortName evidence="5">DAPDC</shortName>
        <ecNumber evidence="5 6">4.1.1.20</ecNumber>
    </recommendedName>
</protein>
<feature type="binding site" evidence="5">
    <location>
        <position position="375"/>
    </location>
    <ligand>
        <name>substrate</name>
    </ligand>
</feature>
<gene>
    <name evidence="5" type="primary">lysA</name>
    <name evidence="11" type="ORF">SAMN05444002_0035</name>
</gene>
<dbReference type="SUPFAM" id="SSF50621">
    <property type="entry name" value="Alanine racemase C-terminal domain-like"/>
    <property type="match status" value="1"/>
</dbReference>
<feature type="binding site" evidence="5">
    <location>
        <position position="347"/>
    </location>
    <ligand>
        <name>substrate</name>
    </ligand>
</feature>
<feature type="binding site" evidence="5">
    <location>
        <position position="375"/>
    </location>
    <ligand>
        <name>pyridoxal 5'-phosphate</name>
        <dbReference type="ChEBI" id="CHEBI:597326"/>
    </ligand>
</feature>
<dbReference type="InterPro" id="IPR022653">
    <property type="entry name" value="De-COase2_pyr-phos_BS"/>
</dbReference>
<dbReference type="InterPro" id="IPR009006">
    <property type="entry name" value="Ala_racemase/Decarboxylase_C"/>
</dbReference>
<dbReference type="CDD" id="cd06828">
    <property type="entry name" value="PLPDE_III_DapDC"/>
    <property type="match status" value="1"/>
</dbReference>
<dbReference type="InterPro" id="IPR002986">
    <property type="entry name" value="DAP_deCOOHase_LysA"/>
</dbReference>
<feature type="binding site" evidence="5">
    <location>
        <position position="318"/>
    </location>
    <ligand>
        <name>substrate</name>
    </ligand>
</feature>
<dbReference type="GO" id="GO:0008836">
    <property type="term" value="F:diaminopimelate decarboxylase activity"/>
    <property type="evidence" value="ECO:0007669"/>
    <property type="project" value="UniProtKB-UniRule"/>
</dbReference>
<feature type="binding site" evidence="5">
    <location>
        <begin position="275"/>
        <end position="278"/>
    </location>
    <ligand>
        <name>pyridoxal 5'-phosphate</name>
        <dbReference type="ChEBI" id="CHEBI:597326"/>
    </ligand>
</feature>
<comment type="function">
    <text evidence="5">Specifically catalyzes the decarboxylation of meso-diaminopimelate (meso-DAP) to L-lysine.</text>
</comment>
<evidence type="ECO:0000256" key="7">
    <source>
        <dbReference type="PIRSR" id="PIRSR600183-50"/>
    </source>
</evidence>
<evidence type="ECO:0000256" key="3">
    <source>
        <dbReference type="ARBA" id="ARBA00022898"/>
    </source>
</evidence>
<keyword evidence="5 8" id="KW-0457">Lysine biosynthesis</keyword>
<reference evidence="12" key="1">
    <citation type="submission" date="2016-11" db="EMBL/GenBank/DDBJ databases">
        <authorList>
            <person name="Varghese N."/>
            <person name="Submissions S."/>
        </authorList>
    </citation>
    <scope>NUCLEOTIDE SEQUENCE [LARGE SCALE GENOMIC DNA]</scope>
    <source>
        <strain evidence="12">DSM 29440</strain>
    </source>
</reference>
<dbReference type="GO" id="GO:0030170">
    <property type="term" value="F:pyridoxal phosphate binding"/>
    <property type="evidence" value="ECO:0007669"/>
    <property type="project" value="UniProtKB-UniRule"/>
</dbReference>
<dbReference type="Gene3D" id="3.20.20.10">
    <property type="entry name" value="Alanine racemase"/>
    <property type="match status" value="1"/>
</dbReference>
<feature type="domain" description="Orn/DAP/Arg decarboxylase 2 C-terminal" evidence="9">
    <location>
        <begin position="29"/>
        <end position="373"/>
    </location>
</feature>
<dbReference type="PROSITE" id="PS00878">
    <property type="entry name" value="ODR_DC_2_1"/>
    <property type="match status" value="1"/>
</dbReference>
<dbReference type="STRING" id="1217970.SAMN05444002_0035"/>
<dbReference type="HAMAP" id="MF_02120">
    <property type="entry name" value="LysA"/>
    <property type="match status" value="1"/>
</dbReference>
<dbReference type="PRINTS" id="PR01181">
    <property type="entry name" value="DAPDCRBXLASE"/>
</dbReference>
<dbReference type="Gene3D" id="2.40.37.10">
    <property type="entry name" value="Lyase, Ornithine Decarboxylase, Chain A, domain 1"/>
    <property type="match status" value="1"/>
</dbReference>
<dbReference type="InterPro" id="IPR022643">
    <property type="entry name" value="De-COase2_C"/>
</dbReference>
<dbReference type="EMBL" id="FSRL01000001">
    <property type="protein sequence ID" value="SIN74584.1"/>
    <property type="molecule type" value="Genomic_DNA"/>
</dbReference>
<dbReference type="OrthoDB" id="9802241at2"/>
<dbReference type="PRINTS" id="PR01179">
    <property type="entry name" value="ODADCRBXLASE"/>
</dbReference>
<dbReference type="Pfam" id="PF00278">
    <property type="entry name" value="Orn_DAP_Arg_deC"/>
    <property type="match status" value="1"/>
</dbReference>
<dbReference type="InterPro" id="IPR029066">
    <property type="entry name" value="PLP-binding_barrel"/>
</dbReference>
<keyword evidence="5" id="KW-0028">Amino-acid biosynthesis</keyword>
<evidence type="ECO:0000256" key="6">
    <source>
        <dbReference type="NCBIfam" id="TIGR01048"/>
    </source>
</evidence>
<evidence type="ECO:0000256" key="2">
    <source>
        <dbReference type="ARBA" id="ARBA00022793"/>
    </source>
</evidence>
<comment type="subunit">
    <text evidence="5">Homodimer.</text>
</comment>
<dbReference type="PANTHER" id="PTHR43727:SF2">
    <property type="entry name" value="GROUP IV DECARBOXYLASE"/>
    <property type="match status" value="1"/>
</dbReference>
<keyword evidence="2 5" id="KW-0210">Decarboxylase</keyword>
<evidence type="ECO:0000259" key="10">
    <source>
        <dbReference type="Pfam" id="PF02784"/>
    </source>
</evidence>